<feature type="transmembrane region" description="Helical" evidence="2">
    <location>
        <begin position="46"/>
        <end position="67"/>
    </location>
</feature>
<dbReference type="Proteomes" id="UP000319516">
    <property type="component" value="Unassembled WGS sequence"/>
</dbReference>
<comment type="caution">
    <text evidence="3">The sequence shown here is derived from an EMBL/GenBank/DDBJ whole genome shotgun (WGS) entry which is preliminary data.</text>
</comment>
<feature type="compositionally biased region" description="Basic and acidic residues" evidence="1">
    <location>
        <begin position="131"/>
        <end position="148"/>
    </location>
</feature>
<feature type="region of interest" description="Disordered" evidence="1">
    <location>
        <begin position="72"/>
        <end position="158"/>
    </location>
</feature>
<accession>A0A542YW32</accession>
<protein>
    <submittedName>
        <fullName evidence="3">Uncharacterized protein</fullName>
    </submittedName>
</protein>
<keyword evidence="2" id="KW-0812">Transmembrane</keyword>
<evidence type="ECO:0000313" key="4">
    <source>
        <dbReference type="Proteomes" id="UP000319516"/>
    </source>
</evidence>
<dbReference type="AlphaFoldDB" id="A0A542YW32"/>
<proteinExistence type="predicted"/>
<dbReference type="EMBL" id="VFOP01000001">
    <property type="protein sequence ID" value="TQL52272.1"/>
    <property type="molecule type" value="Genomic_DNA"/>
</dbReference>
<keyword evidence="4" id="KW-1185">Reference proteome</keyword>
<gene>
    <name evidence="3" type="ORF">FB467_3452</name>
</gene>
<organism evidence="3 4">
    <name type="scientific">Ornithinicoccus hortensis</name>
    <dbReference type="NCBI Taxonomy" id="82346"/>
    <lineage>
        <taxon>Bacteria</taxon>
        <taxon>Bacillati</taxon>
        <taxon>Actinomycetota</taxon>
        <taxon>Actinomycetes</taxon>
        <taxon>Micrococcales</taxon>
        <taxon>Intrasporangiaceae</taxon>
        <taxon>Ornithinicoccus</taxon>
    </lineage>
</organism>
<evidence type="ECO:0000256" key="2">
    <source>
        <dbReference type="SAM" id="Phobius"/>
    </source>
</evidence>
<evidence type="ECO:0000256" key="1">
    <source>
        <dbReference type="SAM" id="MobiDB-lite"/>
    </source>
</evidence>
<evidence type="ECO:0000313" key="3">
    <source>
        <dbReference type="EMBL" id="TQL52272.1"/>
    </source>
</evidence>
<feature type="compositionally biased region" description="Basic and acidic residues" evidence="1">
    <location>
        <begin position="76"/>
        <end position="116"/>
    </location>
</feature>
<keyword evidence="2" id="KW-1133">Transmembrane helix</keyword>
<sequence length="158" mass="17268">MLVIGLILVLIALVVVGFMAFGTANLDKVEIDLGVLTANLNPLEIFGLGALCIVVLVLGLLLMFTGLRRQRRKRKELQELRQKADLAERAAPRQDARPETRPQTRPQARPEARPQARPESGAPQQSLPSDRAVRRDPGTPPDGDRIVTDRPGGPDGSR</sequence>
<dbReference type="RefSeq" id="WP_141786167.1">
    <property type="nucleotide sequence ID" value="NZ_BAAAIK010000001.1"/>
</dbReference>
<reference evidence="3 4" key="1">
    <citation type="submission" date="2019-06" db="EMBL/GenBank/DDBJ databases">
        <title>Sequencing the genomes of 1000 actinobacteria strains.</title>
        <authorList>
            <person name="Klenk H.-P."/>
        </authorList>
    </citation>
    <scope>NUCLEOTIDE SEQUENCE [LARGE SCALE GENOMIC DNA]</scope>
    <source>
        <strain evidence="3 4">DSM 12335</strain>
    </source>
</reference>
<name>A0A542YW32_9MICO</name>
<keyword evidence="2" id="KW-0472">Membrane</keyword>